<accession>A0ABD2CXE3</accession>
<evidence type="ECO:0000256" key="1">
    <source>
        <dbReference type="SAM" id="MobiDB-lite"/>
    </source>
</evidence>
<dbReference type="AlphaFoldDB" id="A0ABD2CXE3"/>
<evidence type="ECO:0000313" key="2">
    <source>
        <dbReference type="EMBL" id="KAL2749747.1"/>
    </source>
</evidence>
<feature type="compositionally biased region" description="Acidic residues" evidence="1">
    <location>
        <begin position="199"/>
        <end position="208"/>
    </location>
</feature>
<feature type="compositionally biased region" description="Basic and acidic residues" evidence="1">
    <location>
        <begin position="54"/>
        <end position="66"/>
    </location>
</feature>
<dbReference type="Proteomes" id="UP001607303">
    <property type="component" value="Unassembled WGS sequence"/>
</dbReference>
<keyword evidence="3" id="KW-1185">Reference proteome</keyword>
<gene>
    <name evidence="2" type="ORF">V1477_001818</name>
</gene>
<evidence type="ECO:0000313" key="3">
    <source>
        <dbReference type="Proteomes" id="UP001607303"/>
    </source>
</evidence>
<reference evidence="2 3" key="1">
    <citation type="journal article" date="2024" name="Ann. Entomol. Soc. Am.">
        <title>Genomic analyses of the southern and eastern yellowjacket wasps (Hymenoptera: Vespidae) reveal evolutionary signatures of social life.</title>
        <authorList>
            <person name="Catto M.A."/>
            <person name="Caine P.B."/>
            <person name="Orr S.E."/>
            <person name="Hunt B.G."/>
            <person name="Goodisman M.A.D."/>
        </authorList>
    </citation>
    <scope>NUCLEOTIDE SEQUENCE [LARGE SCALE GENOMIC DNA]</scope>
    <source>
        <strain evidence="2">232</strain>
        <tissue evidence="2">Head and thorax</tissue>
    </source>
</reference>
<organism evidence="2 3">
    <name type="scientific">Vespula maculifrons</name>
    <name type="common">Eastern yellow jacket</name>
    <name type="synonym">Wasp</name>
    <dbReference type="NCBI Taxonomy" id="7453"/>
    <lineage>
        <taxon>Eukaryota</taxon>
        <taxon>Metazoa</taxon>
        <taxon>Ecdysozoa</taxon>
        <taxon>Arthropoda</taxon>
        <taxon>Hexapoda</taxon>
        <taxon>Insecta</taxon>
        <taxon>Pterygota</taxon>
        <taxon>Neoptera</taxon>
        <taxon>Endopterygota</taxon>
        <taxon>Hymenoptera</taxon>
        <taxon>Apocrita</taxon>
        <taxon>Aculeata</taxon>
        <taxon>Vespoidea</taxon>
        <taxon>Vespidae</taxon>
        <taxon>Vespinae</taxon>
        <taxon>Vespula</taxon>
    </lineage>
</organism>
<proteinExistence type="predicted"/>
<dbReference type="EMBL" id="JAYRBN010000026">
    <property type="protein sequence ID" value="KAL2749747.1"/>
    <property type="molecule type" value="Genomic_DNA"/>
</dbReference>
<protein>
    <submittedName>
        <fullName evidence="2">Uncharacterized protein</fullName>
    </submittedName>
</protein>
<name>A0ABD2CXE3_VESMC</name>
<feature type="region of interest" description="Disordered" evidence="1">
    <location>
        <begin position="193"/>
        <end position="213"/>
    </location>
</feature>
<feature type="non-terminal residue" evidence="2">
    <location>
        <position position="236"/>
    </location>
</feature>
<feature type="region of interest" description="Disordered" evidence="1">
    <location>
        <begin position="48"/>
        <end position="69"/>
    </location>
</feature>
<comment type="caution">
    <text evidence="2">The sequence shown here is derived from an EMBL/GenBank/DDBJ whole genome shotgun (WGS) entry which is preliminary data.</text>
</comment>
<sequence length="236" mass="26572">MWLEFECLLNYALGRISKMAYTVVFYCLVNEETKSEVEVVVVVVVGSSSGSSDDGGKSNAETKPERLGGGGCADASYKHGRLIARSPSPTPCSHTSELGFSSVSVTFKRLTTGESPVRDITDMIELRKHVYHWDINHFSLRFVEPTHVTFCSVLIDLVYSKLSPKSTMSTCRARVTVTTTTITPMRQYHRLNKAKERKEDEEEMEEKEEEKYPLISRTGCTNAKKTNKIYPVAHQF</sequence>